<sequence length="84" mass="9210">MPKVVTSEERLNSIGRKIGTLIGKDLPPDIGFGLFLFNYGDKETGDCGFMAWISNASRETMIPALKEWIAEAEGRLVAPPKGKQ</sequence>
<dbReference type="EMBL" id="LAZR01006718">
    <property type="protein sequence ID" value="KKM90107.1"/>
    <property type="molecule type" value="Genomic_DNA"/>
</dbReference>
<reference evidence="1" key="1">
    <citation type="journal article" date="2015" name="Nature">
        <title>Complex archaea that bridge the gap between prokaryotes and eukaryotes.</title>
        <authorList>
            <person name="Spang A."/>
            <person name="Saw J.H."/>
            <person name="Jorgensen S.L."/>
            <person name="Zaremba-Niedzwiedzka K."/>
            <person name="Martijn J."/>
            <person name="Lind A.E."/>
            <person name="van Eijk R."/>
            <person name="Schleper C."/>
            <person name="Guy L."/>
            <person name="Ettema T.J."/>
        </authorList>
    </citation>
    <scope>NUCLEOTIDE SEQUENCE</scope>
</reference>
<comment type="caution">
    <text evidence="1">The sequence shown here is derived from an EMBL/GenBank/DDBJ whole genome shotgun (WGS) entry which is preliminary data.</text>
</comment>
<name>A0A0F9P9P1_9ZZZZ</name>
<proteinExistence type="predicted"/>
<dbReference type="AlphaFoldDB" id="A0A0F9P9P1"/>
<organism evidence="1">
    <name type="scientific">marine sediment metagenome</name>
    <dbReference type="NCBI Taxonomy" id="412755"/>
    <lineage>
        <taxon>unclassified sequences</taxon>
        <taxon>metagenomes</taxon>
        <taxon>ecological metagenomes</taxon>
    </lineage>
</organism>
<accession>A0A0F9P9P1</accession>
<protein>
    <submittedName>
        <fullName evidence="1">Uncharacterized protein</fullName>
    </submittedName>
</protein>
<gene>
    <name evidence="1" type="ORF">LCGC14_1241900</name>
</gene>
<evidence type="ECO:0000313" key="1">
    <source>
        <dbReference type="EMBL" id="KKM90107.1"/>
    </source>
</evidence>